<feature type="chain" id="PRO_5010158849" description="DUF3187 family protein" evidence="1">
    <location>
        <begin position="23"/>
        <end position="332"/>
    </location>
</feature>
<dbReference type="Proteomes" id="UP000182692">
    <property type="component" value="Unassembled WGS sequence"/>
</dbReference>
<keyword evidence="1" id="KW-0732">Signal</keyword>
<dbReference type="InterPro" id="IPR021523">
    <property type="entry name" value="DUF3187"/>
</dbReference>
<dbReference type="STRING" id="1121869.SAMN03084138_01839"/>
<dbReference type="RefSeq" id="WP_074926691.1">
    <property type="nucleotide sequence ID" value="NZ_FOWR01000012.1"/>
</dbReference>
<feature type="signal peptide" evidence="1">
    <location>
        <begin position="1"/>
        <end position="22"/>
    </location>
</feature>
<dbReference type="GeneID" id="35871426"/>
<reference evidence="2 3" key="1">
    <citation type="submission" date="2016-10" db="EMBL/GenBank/DDBJ databases">
        <authorList>
            <person name="de Groot N.N."/>
        </authorList>
    </citation>
    <scope>NUCLEOTIDE SEQUENCE [LARGE SCALE GENOMIC DNA]</scope>
    <source>
        <strain evidence="2 3">DSM 15893</strain>
    </source>
</reference>
<gene>
    <name evidence="2" type="ORF">SAMN03084138_01839</name>
</gene>
<dbReference type="EMBL" id="FOWR01000012">
    <property type="protein sequence ID" value="SFP30452.1"/>
    <property type="molecule type" value="Genomic_DNA"/>
</dbReference>
<dbReference type="AlphaFoldDB" id="A0A1I5P8P3"/>
<evidence type="ECO:0000256" key="1">
    <source>
        <dbReference type="SAM" id="SignalP"/>
    </source>
</evidence>
<accession>A0A1I5P8P3</accession>
<evidence type="ECO:0000313" key="3">
    <source>
        <dbReference type="Proteomes" id="UP000182692"/>
    </source>
</evidence>
<dbReference type="OrthoDB" id="5852241at2"/>
<proteinExistence type="predicted"/>
<name>A0A1I5P8P3_9GAMM</name>
<sequence>MTFSRTLIFAMVGGMAATPAYAKIEHTETEAPRFGPLIMQTQAPLQITGLTPLILDPFALTTNETDVFATGTMASIWANTPEYQFDYYHNQFMLGMLHALSDDINVGLWYQYRYTANNRLDGLTEKFHSVFGIDQNGRTNVDEDRFYIYVPEYQPTPSEDFIGDAVVNAVNLYAEHNVYRTDHHAFSVGTTLFFNQVGSGEFENTAFEQSLQLNYGFKQQKHKVAAMLSLVHRPDNQQHGIDLRNWGVNGGISYQYQWLKHHELIAEYLVSTGKAHDNHLTELTDIVHEFALGYRYLFGNSAIELGALENMFNHDNSSDIVFSASFRHRLTL</sequence>
<organism evidence="2 3">
    <name type="scientific">Enterovibrio norvegicus DSM 15893</name>
    <dbReference type="NCBI Taxonomy" id="1121869"/>
    <lineage>
        <taxon>Bacteria</taxon>
        <taxon>Pseudomonadati</taxon>
        <taxon>Pseudomonadota</taxon>
        <taxon>Gammaproteobacteria</taxon>
        <taxon>Vibrionales</taxon>
        <taxon>Vibrionaceae</taxon>
        <taxon>Enterovibrio</taxon>
    </lineage>
</organism>
<protein>
    <recommendedName>
        <fullName evidence="4">DUF3187 family protein</fullName>
    </recommendedName>
</protein>
<evidence type="ECO:0008006" key="4">
    <source>
        <dbReference type="Google" id="ProtNLM"/>
    </source>
</evidence>
<dbReference type="Pfam" id="PF11383">
    <property type="entry name" value="DUF3187"/>
    <property type="match status" value="1"/>
</dbReference>
<evidence type="ECO:0000313" key="2">
    <source>
        <dbReference type="EMBL" id="SFP30452.1"/>
    </source>
</evidence>